<feature type="chain" id="PRO_5021009924" evidence="1">
    <location>
        <begin position="25"/>
        <end position="638"/>
    </location>
</feature>
<feature type="signal peptide" evidence="1">
    <location>
        <begin position="1"/>
        <end position="24"/>
    </location>
</feature>
<gene>
    <name evidence="2" type="ORF">E8L99_13790</name>
</gene>
<keyword evidence="3" id="KW-1185">Reference proteome</keyword>
<name>A0A4D7QJD2_9HYPH</name>
<evidence type="ECO:0000313" key="3">
    <source>
        <dbReference type="Proteomes" id="UP000298588"/>
    </source>
</evidence>
<accession>A0A4D7QJD2</accession>
<sequence>MMSRTAPLRLSAALLLVMSAAAQAGPAEDLSKAATAALAGLQVSGATFGEAREEGSNLVFTGVTFASTGQRAVGVKVNRITVTGGASGDSLQNARVLLEGVEGTGSDGPAYRADRVDVANAQGSLAALLASLAAGEPLFSGASQAALTGFSSERIDIPSLTITRRQMGRTDEGIYRNVRFNRFARGKIGEITIGGLSTSTQQGPAGPKVEIGQIRLTGVDATAAIATGTTSTVALESGTIEQVRSASQTGQPFSIERLIIGKITMRPGERSLLAITESIRDIDPSATDDAGRRRSIGAAAEIFSRLDIERIEMVNFKGQSPTNEDISMERMAFVGLSQGKLGSIEVNGMAAPANNGQRGRIARFAIEGIDGSGLVALGKEISEGRFAQGQTVPPAAYPDIRRVLFEGVAVTDRTGQSLGKVERFEVEAGPRIGLVPTRLRARMTGFEAPVTDPIQRAQMAPLGIEDKILLSSEFELEYVEAARELRLRNLNITVADVGALTLAMTIGGLERQQIEGLPGTAATLGLAAKAGPLTLSYTEDGAVASLLTHTAEQAGVEEDAFTEQLKEQASALIGQFIQDKALAASIRTAVNAFLDDPNSLTISATPKGELPLAALAMAARSSPLALLPMLNIQVRANR</sequence>
<protein>
    <submittedName>
        <fullName evidence="2">Uncharacterized protein</fullName>
    </submittedName>
</protein>
<dbReference type="KEGG" id="paqt:E8L99_13790"/>
<dbReference type="RefSeq" id="WP_137100082.1">
    <property type="nucleotide sequence ID" value="NZ_CP039865.1"/>
</dbReference>
<evidence type="ECO:0000256" key="1">
    <source>
        <dbReference type="SAM" id="SignalP"/>
    </source>
</evidence>
<organism evidence="2 3">
    <name type="scientific">Phreatobacter aquaticus</name>
    <dbReference type="NCBI Taxonomy" id="2570229"/>
    <lineage>
        <taxon>Bacteria</taxon>
        <taxon>Pseudomonadati</taxon>
        <taxon>Pseudomonadota</taxon>
        <taxon>Alphaproteobacteria</taxon>
        <taxon>Hyphomicrobiales</taxon>
        <taxon>Phreatobacteraceae</taxon>
        <taxon>Phreatobacter</taxon>
    </lineage>
</organism>
<keyword evidence="1" id="KW-0732">Signal</keyword>
<evidence type="ECO:0000313" key="2">
    <source>
        <dbReference type="EMBL" id="QCK86751.1"/>
    </source>
</evidence>
<dbReference type="AlphaFoldDB" id="A0A4D7QJD2"/>
<proteinExistence type="predicted"/>
<reference evidence="2 3" key="1">
    <citation type="submission" date="2019-04" db="EMBL/GenBank/DDBJ databases">
        <title>Phreatobacter aquaticus sp. nov.</title>
        <authorList>
            <person name="Choi A."/>
            <person name="Baek K."/>
        </authorList>
    </citation>
    <scope>NUCLEOTIDE SEQUENCE [LARGE SCALE GENOMIC DNA]</scope>
    <source>
        <strain evidence="2 3">NMCR1094</strain>
    </source>
</reference>
<dbReference type="EMBL" id="CP039865">
    <property type="protein sequence ID" value="QCK86751.1"/>
    <property type="molecule type" value="Genomic_DNA"/>
</dbReference>
<dbReference type="OrthoDB" id="7824623at2"/>
<dbReference type="Proteomes" id="UP000298588">
    <property type="component" value="Chromosome"/>
</dbReference>